<protein>
    <submittedName>
        <fullName evidence="3">Predicted protein</fullName>
    </submittedName>
</protein>
<feature type="transmembrane region" description="Helical" evidence="2">
    <location>
        <begin position="97"/>
        <end position="120"/>
    </location>
</feature>
<keyword evidence="2" id="KW-1133">Transmembrane helix</keyword>
<sequence length="269" mass="27455">MGRLLGPADGGPGGLTAGGALQGPGGLGPAGVHGPSWGGGDAAAAMSTGGAGTTMVPGTVGQLAILLVLVLPGFFYQAVRERLRGSLASEQEPQNRLVRAIAAGALLDTLYAVVAGPWLVRLLAGGGDGPVAGVLRQPRQAGLAALLLIVAVPSALAWAEAVWWRRRARARYEPTPTAWDALFRDRGSCFVRVRLKSGLWVGGWLGSRSAVSAYPQPGDLYLQAQYRMGPDGSFLGKVPGTAGVYVRAADVDVLEVLLPPSASAAGGSD</sequence>
<dbReference type="InterPro" id="IPR045919">
    <property type="entry name" value="DUF6338"/>
</dbReference>
<feature type="compositionally biased region" description="Gly residues" evidence="1">
    <location>
        <begin position="8"/>
        <end position="20"/>
    </location>
</feature>
<reference evidence="4" key="1">
    <citation type="submission" date="2008-10" db="EMBL/GenBank/DDBJ databases">
        <authorList>
            <person name="Molnar K."/>
        </authorList>
    </citation>
    <scope>NUCLEOTIDE SEQUENCE [LARGE SCALE GENOMIC DNA]</scope>
    <source>
        <strain evidence="4">NRRL 15998</strain>
    </source>
</reference>
<proteinExistence type="predicted"/>
<reference evidence="4" key="2">
    <citation type="submission" date="2008-12" db="EMBL/GenBank/DDBJ databases">
        <title>Annotation of Streptomyces roseosporus strain NRRL 15998.</title>
        <authorList>
            <consortium name="The Broad Institute Genome Sequencing Platform"/>
            <consortium name="Broad Institute Microbial Sequencing Center"/>
            <person name="Fischbach M."/>
            <person name="Ward D."/>
            <person name="Young S."/>
            <person name="Kodira C.D."/>
            <person name="Zeng Q."/>
            <person name="Koehrsen M."/>
            <person name="Godfrey P."/>
            <person name="Alvarado L."/>
            <person name="Berlin A.M."/>
            <person name="Borenstein D."/>
            <person name="Chen Z."/>
            <person name="Engels R."/>
            <person name="Freedman E."/>
            <person name="Gellesch M."/>
            <person name="Goldberg J."/>
            <person name="Griggs A."/>
            <person name="Gujja S."/>
            <person name="Heiman D.I."/>
            <person name="Hepburn T.A."/>
            <person name="Howarth C."/>
            <person name="Jen D."/>
            <person name="Larson L."/>
            <person name="Lewis B."/>
            <person name="Mehta T."/>
            <person name="Park D."/>
            <person name="Pearson M."/>
            <person name="Roberts A."/>
            <person name="Saif S."/>
            <person name="Shea T.D."/>
            <person name="Shenoy N."/>
            <person name="Sisk P."/>
            <person name="Stolte C."/>
            <person name="Sykes S.N."/>
            <person name="Walk T."/>
            <person name="White J."/>
            <person name="Yandava C."/>
            <person name="Straight P."/>
            <person name="Clardy J."/>
            <person name="Hung D."/>
            <person name="Kolter R."/>
            <person name="Mekalanos J."/>
            <person name="Walker S."/>
            <person name="Walsh C.T."/>
            <person name="Wieland B.L.C."/>
            <person name="Ilzarbe M."/>
            <person name="Galagan J."/>
            <person name="Nusbaum C."/>
            <person name="Birren B."/>
        </authorList>
    </citation>
    <scope>NUCLEOTIDE SEQUENCE [LARGE SCALE GENOMIC DNA]</scope>
    <source>
        <strain evidence="4">NRRL 15998</strain>
    </source>
</reference>
<feature type="transmembrane region" description="Helical" evidence="2">
    <location>
        <begin position="140"/>
        <end position="163"/>
    </location>
</feature>
<evidence type="ECO:0000256" key="2">
    <source>
        <dbReference type="SAM" id="Phobius"/>
    </source>
</evidence>
<keyword evidence="2" id="KW-0812">Transmembrane</keyword>
<dbReference type="Pfam" id="PF19865">
    <property type="entry name" value="DUF6338"/>
    <property type="match status" value="1"/>
</dbReference>
<gene>
    <name evidence="3" type="ORF">SSGG_05979</name>
</gene>
<organism evidence="3 4">
    <name type="scientific">Streptomyces filamentosus NRRL 15998</name>
    <dbReference type="NCBI Taxonomy" id="457431"/>
    <lineage>
        <taxon>Bacteria</taxon>
        <taxon>Bacillati</taxon>
        <taxon>Actinomycetota</taxon>
        <taxon>Actinomycetes</taxon>
        <taxon>Kitasatosporales</taxon>
        <taxon>Streptomycetaceae</taxon>
        <taxon>Streptomyces</taxon>
    </lineage>
</organism>
<evidence type="ECO:0000313" key="3">
    <source>
        <dbReference type="EMBL" id="EFE78612.2"/>
    </source>
</evidence>
<feature type="transmembrane region" description="Helical" evidence="2">
    <location>
        <begin position="55"/>
        <end position="76"/>
    </location>
</feature>
<keyword evidence="2" id="KW-0472">Membrane</keyword>
<name>D6ACS1_STRFL</name>
<evidence type="ECO:0000256" key="1">
    <source>
        <dbReference type="SAM" id="MobiDB-lite"/>
    </source>
</evidence>
<accession>D6ACS1</accession>
<evidence type="ECO:0000313" key="4">
    <source>
        <dbReference type="Proteomes" id="UP000003986"/>
    </source>
</evidence>
<feature type="region of interest" description="Disordered" evidence="1">
    <location>
        <begin position="1"/>
        <end position="20"/>
    </location>
</feature>
<dbReference type="AlphaFoldDB" id="D6ACS1"/>
<dbReference type="EMBL" id="DS999644">
    <property type="protein sequence ID" value="EFE78612.2"/>
    <property type="molecule type" value="Genomic_DNA"/>
</dbReference>
<dbReference type="Proteomes" id="UP000003986">
    <property type="component" value="Unassembled WGS sequence"/>
</dbReference>